<evidence type="ECO:0000256" key="3">
    <source>
        <dbReference type="ARBA" id="ARBA00022741"/>
    </source>
</evidence>
<dbReference type="InterPro" id="IPR003593">
    <property type="entry name" value="AAA+_ATPase"/>
</dbReference>
<sequence>MENVTKSYKSRGKTRVANQDVSFSVEEGEVYGLFGHNGAGKTTLVNQLLGLLKPDSGEIRIAGEDIVKNRNRGRYLCSVQPQSKTPLGELTPRAAMGIMGKLRGASDAEVTERTDALLDALNIREWADVEGNKLSGGVLRLTGFCMAAIRPGRAVILDEPTNDVDPVRRRLLWSAIRELTDDGTAVLLVTHSIREAEGVVDKIAILDEGRVLLQGDASTIKAAEGQGRMKLIAPVIDSAFDAPLLAWAEEATVREQELAVTFTRERSAEALAWATEESAQRRIGDYALTEVTLEDIYIDVLSSKEGATSGR</sequence>
<evidence type="ECO:0000256" key="5">
    <source>
        <dbReference type="ARBA" id="ARBA00023251"/>
    </source>
</evidence>
<keyword evidence="5" id="KW-0046">Antibiotic resistance</keyword>
<evidence type="ECO:0000256" key="1">
    <source>
        <dbReference type="ARBA" id="ARBA00004202"/>
    </source>
</evidence>
<dbReference type="Proteomes" id="UP001519362">
    <property type="component" value="Unassembled WGS sequence"/>
</dbReference>
<protein>
    <submittedName>
        <fullName evidence="7">ABC-2 type transport system ATP-binding protein</fullName>
    </submittedName>
</protein>
<comment type="subcellular location">
    <subcellularLocation>
        <location evidence="1">Cell membrane</location>
        <topology evidence="1">Peripheral membrane protein</topology>
    </subcellularLocation>
</comment>
<evidence type="ECO:0000313" key="7">
    <source>
        <dbReference type="EMBL" id="MBP2436780.1"/>
    </source>
</evidence>
<feature type="domain" description="ABC transporter" evidence="6">
    <location>
        <begin position="2"/>
        <end position="233"/>
    </location>
</feature>
<gene>
    <name evidence="7" type="ORF">JOF34_001366</name>
</gene>
<dbReference type="InterPro" id="IPR027417">
    <property type="entry name" value="P-loop_NTPase"/>
</dbReference>
<dbReference type="PROSITE" id="PS50893">
    <property type="entry name" value="ABC_TRANSPORTER_2"/>
    <property type="match status" value="1"/>
</dbReference>
<dbReference type="SMART" id="SM00382">
    <property type="entry name" value="AAA"/>
    <property type="match status" value="1"/>
</dbReference>
<dbReference type="PANTHER" id="PTHR42711:SF19">
    <property type="entry name" value="DOXORUBICIN RESISTANCE ATP-BINDING PROTEIN DRRA"/>
    <property type="match status" value="1"/>
</dbReference>
<reference evidence="7 8" key="1">
    <citation type="submission" date="2021-03" db="EMBL/GenBank/DDBJ databases">
        <title>Sequencing the genomes of 1000 actinobacteria strains.</title>
        <authorList>
            <person name="Klenk H.-P."/>
        </authorList>
    </citation>
    <scope>NUCLEOTIDE SEQUENCE [LARGE SCALE GENOMIC DNA]</scope>
    <source>
        <strain evidence="7 8">DSM 24221</strain>
    </source>
</reference>
<keyword evidence="2" id="KW-0813">Transport</keyword>
<dbReference type="InterPro" id="IPR003439">
    <property type="entry name" value="ABC_transporter-like_ATP-bd"/>
</dbReference>
<dbReference type="InterPro" id="IPR050763">
    <property type="entry name" value="ABC_transporter_ATP-binding"/>
</dbReference>
<dbReference type="SUPFAM" id="SSF52540">
    <property type="entry name" value="P-loop containing nucleoside triphosphate hydrolases"/>
    <property type="match status" value="1"/>
</dbReference>
<dbReference type="RefSeq" id="WP_165135545.1">
    <property type="nucleotide sequence ID" value="NZ_CP049253.1"/>
</dbReference>
<keyword evidence="3" id="KW-0547">Nucleotide-binding</keyword>
<organism evidence="7 8">
    <name type="scientific">Microbacterium amylolyticum</name>
    <dbReference type="NCBI Taxonomy" id="936337"/>
    <lineage>
        <taxon>Bacteria</taxon>
        <taxon>Bacillati</taxon>
        <taxon>Actinomycetota</taxon>
        <taxon>Actinomycetes</taxon>
        <taxon>Micrococcales</taxon>
        <taxon>Microbacteriaceae</taxon>
        <taxon>Microbacterium</taxon>
    </lineage>
</organism>
<dbReference type="PANTHER" id="PTHR42711">
    <property type="entry name" value="ABC TRANSPORTER ATP-BINDING PROTEIN"/>
    <property type="match status" value="1"/>
</dbReference>
<dbReference type="Pfam" id="PF00005">
    <property type="entry name" value="ABC_tran"/>
    <property type="match status" value="1"/>
</dbReference>
<name>A0ABS4ZHL9_9MICO</name>
<evidence type="ECO:0000259" key="6">
    <source>
        <dbReference type="PROSITE" id="PS50893"/>
    </source>
</evidence>
<comment type="caution">
    <text evidence="7">The sequence shown here is derived from an EMBL/GenBank/DDBJ whole genome shotgun (WGS) entry which is preliminary data.</text>
</comment>
<accession>A0ABS4ZHL9</accession>
<dbReference type="GO" id="GO:0005524">
    <property type="term" value="F:ATP binding"/>
    <property type="evidence" value="ECO:0007669"/>
    <property type="project" value="UniProtKB-KW"/>
</dbReference>
<proteinExistence type="predicted"/>
<dbReference type="EMBL" id="JAGIOL010000001">
    <property type="protein sequence ID" value="MBP2436780.1"/>
    <property type="molecule type" value="Genomic_DNA"/>
</dbReference>
<keyword evidence="4 7" id="KW-0067">ATP-binding</keyword>
<evidence type="ECO:0000313" key="8">
    <source>
        <dbReference type="Proteomes" id="UP001519362"/>
    </source>
</evidence>
<keyword evidence="8" id="KW-1185">Reference proteome</keyword>
<evidence type="ECO:0000256" key="4">
    <source>
        <dbReference type="ARBA" id="ARBA00022840"/>
    </source>
</evidence>
<dbReference type="Gene3D" id="3.40.50.300">
    <property type="entry name" value="P-loop containing nucleotide triphosphate hydrolases"/>
    <property type="match status" value="1"/>
</dbReference>
<evidence type="ECO:0000256" key="2">
    <source>
        <dbReference type="ARBA" id="ARBA00022448"/>
    </source>
</evidence>